<keyword evidence="3 4" id="KW-0342">GTP-binding</keyword>
<evidence type="ECO:0000256" key="6">
    <source>
        <dbReference type="RuleBase" id="RU003925"/>
    </source>
</evidence>
<reference evidence="7 8" key="1">
    <citation type="submission" date="2016-08" db="EMBL/GenBank/DDBJ databases">
        <title>A Parts List for Fungal Cellulosomes Revealed by Comparative Genomics.</title>
        <authorList>
            <consortium name="DOE Joint Genome Institute"/>
            <person name="Haitjema C.H."/>
            <person name="Gilmore S.P."/>
            <person name="Henske J.K."/>
            <person name="Solomon K.V."/>
            <person name="De Groot R."/>
            <person name="Kuo A."/>
            <person name="Mondo S.J."/>
            <person name="Salamov A.A."/>
            <person name="Labutti K."/>
            <person name="Zhao Z."/>
            <person name="Chiniquy J."/>
            <person name="Barry K."/>
            <person name="Brewer H.M."/>
            <person name="Purvine S.O."/>
            <person name="Wright A.T."/>
            <person name="Boxma B."/>
            <person name="Van Alen T."/>
            <person name="Hackstein J.H."/>
            <person name="Baker S.E."/>
            <person name="Grigoriev I.V."/>
            <person name="O'Malley M.A."/>
        </authorList>
    </citation>
    <scope>NUCLEOTIDE SEQUENCE [LARGE SCALE GENOMIC DNA]</scope>
    <source>
        <strain evidence="7 8">G1</strain>
    </source>
</reference>
<dbReference type="GO" id="GO:0003924">
    <property type="term" value="F:GTPase activity"/>
    <property type="evidence" value="ECO:0007669"/>
    <property type="project" value="InterPro"/>
</dbReference>
<dbReference type="GO" id="GO:0010971">
    <property type="term" value="P:positive regulation of G2/M transition of mitotic cell cycle"/>
    <property type="evidence" value="ECO:0007669"/>
    <property type="project" value="EnsemblFungi"/>
</dbReference>
<dbReference type="SMART" id="SM00177">
    <property type="entry name" value="ARF"/>
    <property type="match status" value="1"/>
</dbReference>
<dbReference type="GO" id="GO:0110115">
    <property type="term" value="C:Cdr2 medial cortical node complex"/>
    <property type="evidence" value="ECO:0007669"/>
    <property type="project" value="EnsemblFungi"/>
</dbReference>
<protein>
    <submittedName>
        <fullName evidence="7">ADP-ribosylation factor protein 6</fullName>
    </submittedName>
</protein>
<dbReference type="PRINTS" id="PR00328">
    <property type="entry name" value="SAR1GTPBP"/>
</dbReference>
<evidence type="ECO:0000256" key="5">
    <source>
        <dbReference type="PIRSR" id="PIRSR606689-2"/>
    </source>
</evidence>
<evidence type="ECO:0000256" key="2">
    <source>
        <dbReference type="ARBA" id="ARBA00022741"/>
    </source>
</evidence>
<feature type="binding site" evidence="5">
    <location>
        <position position="45"/>
    </location>
    <ligand>
        <name>Mg(2+)</name>
        <dbReference type="ChEBI" id="CHEBI:18420"/>
    </ligand>
</feature>
<dbReference type="PANTHER" id="PTHR11711">
    <property type="entry name" value="ADP RIBOSYLATION FACTOR-RELATED"/>
    <property type="match status" value="1"/>
</dbReference>
<dbReference type="GO" id="GO:0051285">
    <property type="term" value="C:cell cortex of cell tip"/>
    <property type="evidence" value="ECO:0007669"/>
    <property type="project" value="EnsemblFungi"/>
</dbReference>
<dbReference type="AlphaFoldDB" id="A0A1Y2D7C3"/>
<dbReference type="GO" id="GO:0046872">
    <property type="term" value="F:metal ion binding"/>
    <property type="evidence" value="ECO:0007669"/>
    <property type="project" value="UniProtKB-KW"/>
</dbReference>
<keyword evidence="5" id="KW-0479">Metal-binding</keyword>
<dbReference type="SMART" id="SM00175">
    <property type="entry name" value="RAB"/>
    <property type="match status" value="1"/>
</dbReference>
<dbReference type="InterPro" id="IPR027417">
    <property type="entry name" value="P-loop_NTPase"/>
</dbReference>
<dbReference type="FunFam" id="3.40.50.300:FF:000412">
    <property type="entry name" value="ADP-ribosylation factor 1"/>
    <property type="match status" value="1"/>
</dbReference>
<keyword evidence="2 4" id="KW-0547">Nucleotide-binding</keyword>
<dbReference type="GO" id="GO:0000935">
    <property type="term" value="C:division septum"/>
    <property type="evidence" value="ECO:0007669"/>
    <property type="project" value="EnsemblFungi"/>
</dbReference>
<dbReference type="SMART" id="SM00178">
    <property type="entry name" value="SAR"/>
    <property type="match status" value="1"/>
</dbReference>
<evidence type="ECO:0000313" key="8">
    <source>
        <dbReference type="Proteomes" id="UP000193920"/>
    </source>
</evidence>
<dbReference type="Pfam" id="PF00025">
    <property type="entry name" value="Arf"/>
    <property type="match status" value="1"/>
</dbReference>
<dbReference type="GO" id="GO:0051523">
    <property type="term" value="P:cell growth mode switching, monopolar to bipolar"/>
    <property type="evidence" value="ECO:0007669"/>
    <property type="project" value="EnsemblFungi"/>
</dbReference>
<proteinExistence type="inferred from homology"/>
<dbReference type="STRING" id="1754190.A0A1Y2D7C3"/>
<dbReference type="Proteomes" id="UP000193920">
    <property type="component" value="Unassembled WGS sequence"/>
</dbReference>
<dbReference type="GO" id="GO:0005525">
    <property type="term" value="F:GTP binding"/>
    <property type="evidence" value="ECO:0007669"/>
    <property type="project" value="UniProtKB-KW"/>
</dbReference>
<keyword evidence="5" id="KW-0460">Magnesium</keyword>
<feature type="binding site" evidence="4">
    <location>
        <begin position="123"/>
        <end position="126"/>
    </location>
    <ligand>
        <name>GTP</name>
        <dbReference type="ChEBI" id="CHEBI:37565"/>
    </ligand>
</feature>
<feature type="binding site" evidence="5">
    <location>
        <position position="27"/>
    </location>
    <ligand>
        <name>Mg(2+)</name>
        <dbReference type="ChEBI" id="CHEBI:18420"/>
    </ligand>
</feature>
<evidence type="ECO:0000256" key="4">
    <source>
        <dbReference type="PIRSR" id="PIRSR606689-1"/>
    </source>
</evidence>
<gene>
    <name evidence="7" type="ORF">LY90DRAFT_321299</name>
</gene>
<dbReference type="Gene3D" id="3.40.50.300">
    <property type="entry name" value="P-loop containing nucleotide triphosphate hydrolases"/>
    <property type="match status" value="1"/>
</dbReference>
<evidence type="ECO:0000313" key="7">
    <source>
        <dbReference type="EMBL" id="ORY55183.1"/>
    </source>
</evidence>
<comment type="similarity">
    <text evidence="1 6">Belongs to the small GTPase superfamily. Arf family.</text>
</comment>
<feature type="binding site" evidence="4">
    <location>
        <position position="67"/>
    </location>
    <ligand>
        <name>GTP</name>
        <dbReference type="ChEBI" id="CHEBI:37565"/>
    </ligand>
</feature>
<accession>A0A1Y2D7C3</accession>
<dbReference type="EMBL" id="MCOG01000079">
    <property type="protein sequence ID" value="ORY55183.1"/>
    <property type="molecule type" value="Genomic_DNA"/>
</dbReference>
<dbReference type="SUPFAM" id="SSF52540">
    <property type="entry name" value="P-loop containing nucleoside triphosphate hydrolases"/>
    <property type="match status" value="1"/>
</dbReference>
<dbReference type="GO" id="GO:1902412">
    <property type="term" value="P:regulation of mitotic cytokinesis"/>
    <property type="evidence" value="ECO:0007669"/>
    <property type="project" value="EnsemblFungi"/>
</dbReference>
<dbReference type="OrthoDB" id="2011769at2759"/>
<dbReference type="InterPro" id="IPR006689">
    <property type="entry name" value="Small_GTPase_ARF/SAR"/>
</dbReference>
<keyword evidence="8" id="KW-1185">Reference proteome</keyword>
<evidence type="ECO:0000256" key="3">
    <source>
        <dbReference type="ARBA" id="ARBA00023134"/>
    </source>
</evidence>
<dbReference type="PROSITE" id="PS51417">
    <property type="entry name" value="ARF"/>
    <property type="match status" value="1"/>
</dbReference>
<feature type="binding site" evidence="4">
    <location>
        <begin position="20"/>
        <end position="27"/>
    </location>
    <ligand>
        <name>GTP</name>
        <dbReference type="ChEBI" id="CHEBI:37565"/>
    </ligand>
</feature>
<dbReference type="InterPro" id="IPR005225">
    <property type="entry name" value="Small_GTP-bd"/>
</dbReference>
<dbReference type="InterPro" id="IPR024156">
    <property type="entry name" value="Small_GTPase_ARF"/>
</dbReference>
<sequence>MGKVLSKFGKTKEMRILMLGLDCAGKTTILYKLNKGEKPETTVPTVGFNNEVVTFRKVKFNVWDVGGQDKIRPLWRHYYAGTQGLIFIVDSSDSARIAEAGEELFKIIQDQEMANVNVLILANKQDLPNKLSPDEIKAKMKLDNIKDREWCIFPCCAVSGEGLEEGLNWL</sequence>
<organism evidence="7 8">
    <name type="scientific">Neocallimastix californiae</name>
    <dbReference type="NCBI Taxonomy" id="1754190"/>
    <lineage>
        <taxon>Eukaryota</taxon>
        <taxon>Fungi</taxon>
        <taxon>Fungi incertae sedis</taxon>
        <taxon>Chytridiomycota</taxon>
        <taxon>Chytridiomycota incertae sedis</taxon>
        <taxon>Neocallimastigomycetes</taxon>
        <taxon>Neocallimastigales</taxon>
        <taxon>Neocallimastigaceae</taxon>
        <taxon>Neocallimastix</taxon>
    </lineage>
</organism>
<comment type="caution">
    <text evidence="7">The sequence shown here is derived from an EMBL/GenBank/DDBJ whole genome shotgun (WGS) entry which is preliminary data.</text>
</comment>
<evidence type="ECO:0000256" key="1">
    <source>
        <dbReference type="ARBA" id="ARBA00010290"/>
    </source>
</evidence>
<feature type="non-terminal residue" evidence="7">
    <location>
        <position position="170"/>
    </location>
</feature>
<dbReference type="NCBIfam" id="TIGR00231">
    <property type="entry name" value="small_GTP"/>
    <property type="match status" value="1"/>
</dbReference>
<dbReference type="GO" id="GO:0043495">
    <property type="term" value="F:protein-membrane adaptor activity"/>
    <property type="evidence" value="ECO:0007669"/>
    <property type="project" value="EnsemblFungi"/>
</dbReference>
<name>A0A1Y2D7C3_9FUNG</name>